<keyword evidence="1" id="KW-0472">Membrane</keyword>
<organism evidence="3 4">
    <name type="scientific">Oryctolagus cuniculus</name>
    <name type="common">Rabbit</name>
    <dbReference type="NCBI Taxonomy" id="9986"/>
    <lineage>
        <taxon>Eukaryota</taxon>
        <taxon>Metazoa</taxon>
        <taxon>Chordata</taxon>
        <taxon>Craniata</taxon>
        <taxon>Vertebrata</taxon>
        <taxon>Euteleostomi</taxon>
        <taxon>Mammalia</taxon>
        <taxon>Eutheria</taxon>
        <taxon>Euarchontoglires</taxon>
        <taxon>Glires</taxon>
        <taxon>Lagomorpha</taxon>
        <taxon>Leporidae</taxon>
        <taxon>Oryctolagus</taxon>
    </lineage>
</organism>
<dbReference type="eggNOG" id="ENOG502SXCG">
    <property type="taxonomic scope" value="Eukaryota"/>
</dbReference>
<feature type="domain" description="Retroviral envelope protein GP41-like" evidence="2">
    <location>
        <begin position="144"/>
        <end position="329"/>
    </location>
</feature>
<evidence type="ECO:0000259" key="2">
    <source>
        <dbReference type="Pfam" id="PF00517"/>
    </source>
</evidence>
<evidence type="ECO:0000256" key="1">
    <source>
        <dbReference type="SAM" id="Phobius"/>
    </source>
</evidence>
<keyword evidence="1" id="KW-0812">Transmembrane</keyword>
<dbReference type="HOGENOM" id="CLU_1182565_0_0_1"/>
<keyword evidence="4" id="KW-1185">Reference proteome</keyword>
<dbReference type="Proteomes" id="UP000001811">
    <property type="component" value="Chromosome 1"/>
</dbReference>
<feature type="transmembrane region" description="Helical" evidence="1">
    <location>
        <begin position="118"/>
        <end position="142"/>
    </location>
</feature>
<name>G1TXI8_RABIT</name>
<protein>
    <recommendedName>
        <fullName evidence="2">Retroviral envelope protein GP41-like domain-containing protein</fullName>
    </recommendedName>
</protein>
<evidence type="ECO:0000313" key="3">
    <source>
        <dbReference type="Ensembl" id="ENSOCUP00000021790.2"/>
    </source>
</evidence>
<dbReference type="PaxDb" id="9986-ENSOCUP00000021790"/>
<dbReference type="Pfam" id="PF00517">
    <property type="entry name" value="GP41"/>
    <property type="match status" value="1"/>
</dbReference>
<dbReference type="GeneTree" id="ENSGT01150000287396"/>
<dbReference type="GO" id="GO:0005198">
    <property type="term" value="F:structural molecule activity"/>
    <property type="evidence" value="ECO:0007669"/>
    <property type="project" value="InterPro"/>
</dbReference>
<reference evidence="3 4" key="1">
    <citation type="journal article" date="2011" name="Nature">
        <title>A high-resolution map of human evolutionary constraint using 29 mammals.</title>
        <authorList>
            <person name="Lindblad-Toh K."/>
            <person name="Garber M."/>
            <person name="Zuk O."/>
            <person name="Lin M.F."/>
            <person name="Parker B.J."/>
            <person name="Washietl S."/>
            <person name="Kheradpour P."/>
            <person name="Ernst J."/>
            <person name="Jordan G."/>
            <person name="Mauceli E."/>
            <person name="Ward L.D."/>
            <person name="Lowe C.B."/>
            <person name="Holloway A.K."/>
            <person name="Clamp M."/>
            <person name="Gnerre S."/>
            <person name="Alfoldi J."/>
            <person name="Beal K."/>
            <person name="Chang J."/>
            <person name="Clawson H."/>
            <person name="Cuff J."/>
            <person name="Di Palma F."/>
            <person name="Fitzgerald S."/>
            <person name="Flicek P."/>
            <person name="Guttman M."/>
            <person name="Hubisz M.J."/>
            <person name="Jaffe D.B."/>
            <person name="Jungreis I."/>
            <person name="Kent W.J."/>
            <person name="Kostka D."/>
            <person name="Lara M."/>
            <person name="Martins A.L."/>
            <person name="Massingham T."/>
            <person name="Moltke I."/>
            <person name="Raney B.J."/>
            <person name="Rasmussen M.D."/>
            <person name="Robinson J."/>
            <person name="Stark A."/>
            <person name="Vilella A.J."/>
            <person name="Wen J."/>
            <person name="Xie X."/>
            <person name="Zody M.C."/>
            <person name="Baldwin J."/>
            <person name="Bloom T."/>
            <person name="Chin C.W."/>
            <person name="Heiman D."/>
            <person name="Nicol R."/>
            <person name="Nusbaum C."/>
            <person name="Young S."/>
            <person name="Wilkinson J."/>
            <person name="Worley K.C."/>
            <person name="Kovar C.L."/>
            <person name="Muzny D.M."/>
            <person name="Gibbs R.A."/>
            <person name="Cree A."/>
            <person name="Dihn H.H."/>
            <person name="Fowler G."/>
            <person name="Jhangiani S."/>
            <person name="Joshi V."/>
            <person name="Lee S."/>
            <person name="Lewis L.R."/>
            <person name="Nazareth L.V."/>
            <person name="Okwuonu G."/>
            <person name="Santibanez J."/>
            <person name="Warren W.C."/>
            <person name="Mardis E.R."/>
            <person name="Weinstock G.M."/>
            <person name="Wilson R.K."/>
            <person name="Delehaunty K."/>
            <person name="Dooling D."/>
            <person name="Fronik C."/>
            <person name="Fulton L."/>
            <person name="Fulton B."/>
            <person name="Graves T."/>
            <person name="Minx P."/>
            <person name="Sodergren E."/>
            <person name="Birney E."/>
            <person name="Margulies E.H."/>
            <person name="Herrero J."/>
            <person name="Green E.D."/>
            <person name="Haussler D."/>
            <person name="Siepel A."/>
            <person name="Goldman N."/>
            <person name="Pollard K.S."/>
            <person name="Pedersen J.S."/>
            <person name="Lander E.S."/>
            <person name="Kellis M."/>
        </authorList>
    </citation>
    <scope>NUCLEOTIDE SEQUENCE [LARGE SCALE GENOMIC DNA]</scope>
    <source>
        <strain evidence="3 4">Thorbecke inbred</strain>
    </source>
</reference>
<dbReference type="AlphaFoldDB" id="G1TXI8"/>
<proteinExistence type="predicted"/>
<dbReference type="Bgee" id="ENSOCUG00000026275">
    <property type="expression patterns" value="Expressed in ovary and 4 other cell types or tissues"/>
</dbReference>
<reference evidence="3" key="3">
    <citation type="submission" date="2025-09" db="UniProtKB">
        <authorList>
            <consortium name="Ensembl"/>
        </authorList>
    </citation>
    <scope>IDENTIFICATION</scope>
    <source>
        <strain evidence="3">Thorbecke</strain>
    </source>
</reference>
<keyword evidence="1" id="KW-1133">Transmembrane helix</keyword>
<dbReference type="EMBL" id="AAGW02038067">
    <property type="status" value="NOT_ANNOTATED_CDS"/>
    <property type="molecule type" value="Genomic_DNA"/>
</dbReference>
<dbReference type="Ensembl" id="ENSOCUT00000025975.2">
    <property type="protein sequence ID" value="ENSOCUP00000021790.2"/>
    <property type="gene ID" value="ENSOCUG00000026275.2"/>
</dbReference>
<dbReference type="InParanoid" id="G1TXI8"/>
<dbReference type="InterPro" id="IPR000328">
    <property type="entry name" value="GP41-like"/>
</dbReference>
<accession>G1TXI8</accession>
<sequence>MCNAAGACTDITPLLFLKGFHWAKGTFCGSYYQHANLTLKYYNTSHKAEGRVNSVCLSTPFLWYVCQDINGTCFSGNLTNCWDGNHTAVVVRIPTWVPVRVLVREQDFAVALCNRRDFGATAIVVAIIAALSAGAAAIGMAVSQASTLSTLDNITKNTAAVLEHQQEMDLHLYTGLRMLNQCVDVMQEELDLLGALAGMPCLLQSMSTCVTPFKAAECSHLANDSKALGKMINTTWNRNFTLLLNKLRRDILWLRETSPSGTTIWSSFATLGSWFGKSWNTVKEWVVIGALFIMVLLFGSGLLCLLISIIHRHRQTQLVVKQAMLAMHKQYPMTNPQAGVWLSMLER</sequence>
<evidence type="ECO:0000313" key="4">
    <source>
        <dbReference type="Proteomes" id="UP000001811"/>
    </source>
</evidence>
<reference evidence="3" key="2">
    <citation type="submission" date="2025-08" db="UniProtKB">
        <authorList>
            <consortium name="Ensembl"/>
        </authorList>
    </citation>
    <scope>IDENTIFICATION</scope>
    <source>
        <strain evidence="3">Thorbecke</strain>
    </source>
</reference>
<feature type="transmembrane region" description="Helical" evidence="1">
    <location>
        <begin position="285"/>
        <end position="310"/>
    </location>
</feature>